<evidence type="ECO:0000256" key="2">
    <source>
        <dbReference type="SAM" id="Phobius"/>
    </source>
</evidence>
<dbReference type="RefSeq" id="WP_272859510.1">
    <property type="nucleotide sequence ID" value="NZ_CP067134.1"/>
</dbReference>
<organism evidence="3 4">
    <name type="scientific">Paracoccus stylophorae</name>
    <dbReference type="NCBI Taxonomy" id="659350"/>
    <lineage>
        <taxon>Bacteria</taxon>
        <taxon>Pseudomonadati</taxon>
        <taxon>Pseudomonadota</taxon>
        <taxon>Alphaproteobacteria</taxon>
        <taxon>Rhodobacterales</taxon>
        <taxon>Paracoccaceae</taxon>
        <taxon>Paracoccus</taxon>
    </lineage>
</organism>
<feature type="region of interest" description="Disordered" evidence="1">
    <location>
        <begin position="92"/>
        <end position="172"/>
    </location>
</feature>
<gene>
    <name evidence="3" type="ORF">JHW45_03105</name>
</gene>
<name>A0ABY7SYT5_9RHOB</name>
<reference evidence="3 4" key="1">
    <citation type="submission" date="2021-01" db="EMBL/GenBank/DDBJ databases">
        <title>Biogeographic distribution of Paracoccus.</title>
        <authorList>
            <person name="Hollensteiner J."/>
            <person name="Leineberger J."/>
            <person name="Brinkhoff T."/>
            <person name="Daniel R."/>
        </authorList>
    </citation>
    <scope>NUCLEOTIDE SEQUENCE [LARGE SCALE GENOMIC DNA]</scope>
    <source>
        <strain evidence="3 4">LMG25392</strain>
    </source>
</reference>
<proteinExistence type="predicted"/>
<keyword evidence="2" id="KW-1133">Transmembrane helix</keyword>
<accession>A0ABY7SYT5</accession>
<evidence type="ECO:0008006" key="5">
    <source>
        <dbReference type="Google" id="ProtNLM"/>
    </source>
</evidence>
<feature type="compositionally biased region" description="Pro residues" evidence="1">
    <location>
        <begin position="122"/>
        <end position="131"/>
    </location>
</feature>
<keyword evidence="2" id="KW-0472">Membrane</keyword>
<sequence length="172" mass="18448">MSLPGRIATLAQRDAMTTLGLALSAVWLILVLLFWLLAPETQGGEGGVMRLAVAAGVVLPLVLIWLAVGLARSLAVLRAEADDLRRHLTQLREYAATRGAPPPVTNGPRPRPAESQPTQAAPSPPPPPSPPMRARHCRSPPRPSCRAHGPPICVRRRCGSTRPNPCTCHPKR</sequence>
<dbReference type="EMBL" id="CP067134">
    <property type="protein sequence ID" value="WCR11406.1"/>
    <property type="molecule type" value="Genomic_DNA"/>
</dbReference>
<dbReference type="Proteomes" id="UP001218412">
    <property type="component" value="Chromosome"/>
</dbReference>
<evidence type="ECO:0000256" key="1">
    <source>
        <dbReference type="SAM" id="MobiDB-lite"/>
    </source>
</evidence>
<feature type="transmembrane region" description="Helical" evidence="2">
    <location>
        <begin position="15"/>
        <end position="36"/>
    </location>
</feature>
<evidence type="ECO:0000313" key="3">
    <source>
        <dbReference type="EMBL" id="WCR11406.1"/>
    </source>
</evidence>
<feature type="transmembrane region" description="Helical" evidence="2">
    <location>
        <begin position="48"/>
        <end position="68"/>
    </location>
</feature>
<keyword evidence="4" id="KW-1185">Reference proteome</keyword>
<keyword evidence="2" id="KW-0812">Transmembrane</keyword>
<protein>
    <recommendedName>
        <fullName evidence="5">DUF4282 domain-containing protein</fullName>
    </recommendedName>
</protein>
<evidence type="ECO:0000313" key="4">
    <source>
        <dbReference type="Proteomes" id="UP001218412"/>
    </source>
</evidence>